<dbReference type="InterPro" id="IPR016024">
    <property type="entry name" value="ARM-type_fold"/>
</dbReference>
<reference evidence="23" key="1">
    <citation type="submission" date="2017-11" db="EMBL/GenBank/DDBJ databases">
        <authorList>
            <person name="Lima N.C."/>
            <person name="Parody-Merino A.M."/>
            <person name="Battley P.F."/>
            <person name="Fidler A.E."/>
            <person name="Prosdocimi F."/>
        </authorList>
    </citation>
    <scope>NUCLEOTIDE SEQUENCE [LARGE SCALE GENOMIC DNA]</scope>
</reference>
<evidence type="ECO:0000256" key="11">
    <source>
        <dbReference type="ARBA" id="ARBA00023242"/>
    </source>
</evidence>
<feature type="region of interest" description="Disordered" evidence="20">
    <location>
        <begin position="329"/>
        <end position="491"/>
    </location>
</feature>
<dbReference type="FunFam" id="2.30.30.40:FF:000133">
    <property type="entry name" value="FYN-binding protein-like isoform X2"/>
    <property type="match status" value="1"/>
</dbReference>
<evidence type="ECO:0000256" key="16">
    <source>
        <dbReference type="ARBA" id="ARBA00081595"/>
    </source>
</evidence>
<evidence type="ECO:0000256" key="2">
    <source>
        <dbReference type="ARBA" id="ARBA00004496"/>
    </source>
</evidence>
<dbReference type="OrthoDB" id="271111at2759"/>
<reference evidence="23" key="2">
    <citation type="submission" date="2017-12" db="EMBL/GenBank/DDBJ databases">
        <title>Genome sequence of the Bar-tailed Godwit (Limosa lapponica baueri).</title>
        <authorList>
            <person name="Lima N.C.B."/>
            <person name="Parody-Merino A.M."/>
            <person name="Battley P.F."/>
            <person name="Fidler A.E."/>
            <person name="Prosdocimi F."/>
        </authorList>
    </citation>
    <scope>NUCLEOTIDE SEQUENCE [LARGE SCALE GENOMIC DNA]</scope>
</reference>
<evidence type="ECO:0000313" key="23">
    <source>
        <dbReference type="Proteomes" id="UP000233556"/>
    </source>
</evidence>
<keyword evidence="6" id="KW-0597">Phosphoprotein</keyword>
<dbReference type="Pfam" id="PF07653">
    <property type="entry name" value="SH3_2"/>
    <property type="match status" value="1"/>
</dbReference>
<evidence type="ECO:0000256" key="12">
    <source>
        <dbReference type="ARBA" id="ARBA00059917"/>
    </source>
</evidence>
<evidence type="ECO:0000256" key="17">
    <source>
        <dbReference type="ARBA" id="ARBA00081679"/>
    </source>
</evidence>
<evidence type="ECO:0000256" key="10">
    <source>
        <dbReference type="ARBA" id="ARBA00023054"/>
    </source>
</evidence>
<feature type="compositionally biased region" description="Acidic residues" evidence="20">
    <location>
        <begin position="469"/>
        <end position="478"/>
    </location>
</feature>
<comment type="subcellular location">
    <subcellularLocation>
        <location evidence="1">Cell junction</location>
    </subcellularLocation>
    <subcellularLocation>
        <location evidence="2">Cytoplasm</location>
    </subcellularLocation>
</comment>
<keyword evidence="23" id="KW-1185">Reference proteome</keyword>
<keyword evidence="8" id="KW-0965">Cell junction</keyword>
<dbReference type="InterPro" id="IPR029451">
    <property type="entry name" value="RICTOR_M"/>
</dbReference>
<dbReference type="Proteomes" id="UP000233556">
    <property type="component" value="Unassembled WGS sequence"/>
</dbReference>
<feature type="compositionally biased region" description="Basic and acidic residues" evidence="20">
    <location>
        <begin position="394"/>
        <end position="411"/>
    </location>
</feature>
<accession>A0A2I0U6M8</accession>
<dbReference type="SUPFAM" id="SSF50044">
    <property type="entry name" value="SH3-domain"/>
    <property type="match status" value="2"/>
</dbReference>
<feature type="compositionally biased region" description="Basic and acidic residues" evidence="20">
    <location>
        <begin position="307"/>
        <end position="316"/>
    </location>
</feature>
<dbReference type="GO" id="GO:0038203">
    <property type="term" value="P:TORC2 signaling"/>
    <property type="evidence" value="ECO:0007669"/>
    <property type="project" value="TreeGrafter"/>
</dbReference>
<feature type="domain" description="SH3" evidence="21">
    <location>
        <begin position="495"/>
        <end position="555"/>
    </location>
</feature>
<dbReference type="InterPro" id="IPR028267">
    <property type="entry name" value="Pianissimo_N"/>
</dbReference>
<keyword evidence="7" id="KW-0677">Repeat</keyword>
<evidence type="ECO:0000256" key="18">
    <source>
        <dbReference type="ARBA" id="ARBA00082486"/>
    </source>
</evidence>
<evidence type="ECO:0000313" key="22">
    <source>
        <dbReference type="EMBL" id="PKU41695.1"/>
    </source>
</evidence>
<dbReference type="GO" id="GO:0043539">
    <property type="term" value="F:protein serine/threonine kinase activator activity"/>
    <property type="evidence" value="ECO:0007669"/>
    <property type="project" value="TreeGrafter"/>
</dbReference>
<comment type="similarity">
    <text evidence="3">Belongs to the RICTOR family.</text>
</comment>
<keyword evidence="11" id="KW-0539">Nucleus</keyword>
<evidence type="ECO:0000256" key="7">
    <source>
        <dbReference type="ARBA" id="ARBA00022737"/>
    </source>
</evidence>
<dbReference type="InterPro" id="IPR001452">
    <property type="entry name" value="SH3_domain"/>
</dbReference>
<evidence type="ECO:0000256" key="8">
    <source>
        <dbReference type="ARBA" id="ARBA00022949"/>
    </source>
</evidence>
<evidence type="ECO:0000256" key="1">
    <source>
        <dbReference type="ARBA" id="ARBA00004282"/>
    </source>
</evidence>
<dbReference type="Pfam" id="PF14663">
    <property type="entry name" value="RasGEF_N_2"/>
    <property type="match status" value="1"/>
</dbReference>
<dbReference type="PROSITE" id="PS50002">
    <property type="entry name" value="SH3"/>
    <property type="match status" value="2"/>
</dbReference>
<keyword evidence="10" id="KW-0175">Coiled coil</keyword>
<dbReference type="GO" id="GO:0031932">
    <property type="term" value="C:TORC2 complex"/>
    <property type="evidence" value="ECO:0007669"/>
    <property type="project" value="InterPro"/>
</dbReference>
<feature type="compositionally biased region" description="Pro residues" evidence="20">
    <location>
        <begin position="422"/>
        <end position="442"/>
    </location>
</feature>
<name>A0A2I0U6M8_LIMLA</name>
<dbReference type="PANTHER" id="PTHR13298:SF11">
    <property type="entry name" value="RAPAMYCIN-INSENSITIVE COMPANION OF MTOR"/>
    <property type="match status" value="1"/>
</dbReference>
<dbReference type="FunFam" id="2.30.30.40:FF:000156">
    <property type="entry name" value="FYN-binding protein-like isoform X1"/>
    <property type="match status" value="1"/>
</dbReference>
<organism evidence="22 23">
    <name type="scientific">Limosa lapponica baueri</name>
    <dbReference type="NCBI Taxonomy" id="1758121"/>
    <lineage>
        <taxon>Eukaryota</taxon>
        <taxon>Metazoa</taxon>
        <taxon>Chordata</taxon>
        <taxon>Craniata</taxon>
        <taxon>Vertebrata</taxon>
        <taxon>Euteleostomi</taxon>
        <taxon>Archelosauria</taxon>
        <taxon>Archosauria</taxon>
        <taxon>Dinosauria</taxon>
        <taxon>Saurischia</taxon>
        <taxon>Theropoda</taxon>
        <taxon>Coelurosauria</taxon>
        <taxon>Aves</taxon>
        <taxon>Neognathae</taxon>
        <taxon>Neoaves</taxon>
        <taxon>Charadriiformes</taxon>
        <taxon>Scolopacidae</taxon>
        <taxon>Limosa</taxon>
    </lineage>
</organism>
<dbReference type="PANTHER" id="PTHR13298">
    <property type="entry name" value="CYTOSOLIC REGULATOR PIANISSIMO"/>
    <property type="match status" value="1"/>
</dbReference>
<evidence type="ECO:0000256" key="15">
    <source>
        <dbReference type="ARBA" id="ARBA00081371"/>
    </source>
</evidence>
<dbReference type="GO" id="GO:0008289">
    <property type="term" value="F:lipid binding"/>
    <property type="evidence" value="ECO:0007669"/>
    <property type="project" value="InterPro"/>
</dbReference>
<protein>
    <recommendedName>
        <fullName evidence="13">FYN-binding protein 1</fullName>
    </recommendedName>
    <alternativeName>
        <fullName evidence="14">Adhesion and degranulation promoting adaptor protein</fullName>
    </alternativeName>
    <alternativeName>
        <fullName evidence="15">FYB-120/130</fullName>
    </alternativeName>
    <alternativeName>
        <fullName evidence="18">FYN-T-binding protein</fullName>
    </alternativeName>
    <alternativeName>
        <fullName evidence="16">SLAP-130</fullName>
    </alternativeName>
    <alternativeName>
        <fullName evidence="17">SLP-76-associated phosphoprotein</fullName>
    </alternativeName>
</protein>
<dbReference type="SMART" id="SM01307">
    <property type="entry name" value="RICTOR_M"/>
    <property type="match status" value="1"/>
</dbReference>
<sequence>MCYNISTANQQYYKPQTRKLFKDGKTDVKSLMAKFNTGNSPTEDVSGVNRPFKVPGQHIHTGLQTRKAALEKFAGQGNVTSPSGPSTFHKPVHPKPPVAAKPSTDDKTEKDPKPPYLKPVAQRFGVQLQATNRENDGKAGCTKPSTKTSDLAKEEPKPLYPKPAGNKFLNAASHEKEKNPLGIKPNSNVAPQDSEAKPVFSKVSGAKEKFMSATQENEPKPSVSKPPLAQKPSLNHEVSHNEDTSNKNAFLQKGLSGPKPNIHSFKAAKEMDENSNCAAEAAGSHSSNMALKPTGHRSSPSQGIPKNVDEKTEEKGMSAAKNIFLNKIIQEDSGSPSPKFYKTNTTLAAGRPSGGSQEKENGDRSSGTPRRKALPPLFKLGQPPQKPSRPPNVDLEKFRKSSPKDSPKNEGLKQIAPSSAALPPPVPPPHSATQLPPPPPASHPSLQSPAAPSLPPRNIKPSSETITPDNEENYDDVEFVSQGHGNTEGLTGPIQVLHQARACVDHKGGKNELTVKQGDEIEIIRLTDNPEGKWLGRIKGSYGYIKTTVVEIDYDSLKRKQQPATRPAVKHSESDQEVYDDVGEQDSISSQSGGHSGAGKMFPPPPSDQEIYDGIDDEDDVTKSVSQDEDKDGIWSWGILKRLKVKDGKKKSVREKTTKVNGAEDNGDLFSSKSASLGKHKPDEKDAQKLKKMEKEEKEFRKKFKFEGEIKVLYSTTTVQDLPQRRWGPKDLQVKPGESLEIIESTDDTKVLCRNEEGKYGYVLRSNLVQNDGEIYDDIGDGRNDSGEENVPLDLSREPCDNMREILQNVAKLQGVSNMRKLGHLNNFTKLLCNTGHAEEKLGFTYDSIIIWCIDIQQSNEVERTQALRLVRKMITVNASLFPSSITNSLIAVGNDGLQERDRMVRACIAIICELALQNPEVVALRGGLSTILKNVIDCQLSRINEALITTVLHLINHPKTRQYVRADVELERILAPYTDFHYRHNPDTAEGQLKEDREARFLASKMGIVAAFRSWAGIISLCKPGNSGIQSLIGVLCIPNMEIRRGLLEVLYDIFRLPLPVIAEEFIEALLSVDPSRFQDCWRLSDGFVAAEAKTILPHRARSRPDLMDNYLALVLSAFITNGLLEGLVEVITSSDDHVSVRATILLGELLHMANTILPHSHSHHLHCLPTLMNMAASFDIMKEKRLRASAALNCLKRFHEMKKRGPKPYSLHLDHIIQKAISTHQKRDQYRVQKDIFILKDTEEALVMNLRDSQVLNHKENLDWNWNLIGTILKWPNINLRNYKDEQLHRFVRRLLYFYKPSSKLYANLDLDYAKAKQLTVVGCQFTEFLLESEEDGQGYLEELVKDIVHWLNSSSGMKPERSLQNNGLLNTLSQHYFLFFGTLSCHPHGVKMLEKCNVFQCLLNLCSLKNQDHLLKLTVSSLDYSRDGLARVILSKILTAATDSCRLYATKHLRVLLRANVEFFSNWGIELLVTQLHDKNKTISSEALDILDEACEDKANLHALIQMKPALSHLGDKGLLLLLRFLSIPKGFSYLNERGYVTKQMEKWQKEYNLKYVELIEEQLNEALTTYRKPVDGDNYVRRSNQSYTSSRDAFGYATLKRLQQQRMHPSLSHSEALASPAKDVLFTDTITMKSGSLDSRLTPSRFMKALSYASLDKEDLLSPINQNTLQRSSSVRSMVSNATYGSSDDYIGLALPVDINEIFQVKETPYFQKKTTPPFDDRGARVFVPDAGGVPSGTSDVVKSPFQMLRQQISLTEIMNTSRSDASQFLENTEDTGLQEHTDENCLYCVCIQILGYQPNNKVNSSYSRTGVKSIPDDTPVCRILLRKEVLRLVINLSSSVGTKGHETGLLTIKEKYPQAFDDICLYSEVSYLLAHCTFRLPSRRFIQELFQDVQFLQMHEEAEAILATPKKQPVIDTSAES</sequence>
<dbReference type="SMART" id="SM01308">
    <property type="entry name" value="RICTOR_N"/>
    <property type="match status" value="1"/>
</dbReference>
<evidence type="ECO:0000256" key="13">
    <source>
        <dbReference type="ARBA" id="ARBA00068976"/>
    </source>
</evidence>
<proteinExistence type="inferred from homology"/>
<evidence type="ECO:0000256" key="9">
    <source>
        <dbReference type="ARBA" id="ARBA00022990"/>
    </source>
</evidence>
<dbReference type="GO" id="GO:0051897">
    <property type="term" value="P:positive regulation of phosphatidylinositol 3-kinase/protein kinase B signal transduction"/>
    <property type="evidence" value="ECO:0007669"/>
    <property type="project" value="TreeGrafter"/>
</dbReference>
<dbReference type="GO" id="GO:0070161">
    <property type="term" value="C:anchoring junction"/>
    <property type="evidence" value="ECO:0007669"/>
    <property type="project" value="UniProtKB-SubCell"/>
</dbReference>
<feature type="compositionally biased region" description="Acidic residues" evidence="20">
    <location>
        <begin position="610"/>
        <end position="620"/>
    </location>
</feature>
<evidence type="ECO:0000256" key="3">
    <source>
        <dbReference type="ARBA" id="ARBA00008878"/>
    </source>
</evidence>
<dbReference type="Pfam" id="PF14664">
    <property type="entry name" value="RICTOR_N"/>
    <property type="match status" value="1"/>
</dbReference>
<dbReference type="Pfam" id="PF14603">
    <property type="entry name" value="hSH3"/>
    <property type="match status" value="1"/>
</dbReference>
<evidence type="ECO:0000256" key="20">
    <source>
        <dbReference type="SAM" id="MobiDB-lite"/>
    </source>
</evidence>
<comment type="function">
    <text evidence="12">Acts as an adapter protein of the FYN and LCP2 signaling cascades in T-cells. May play a role in linking T-cell signaling to remodeling of the actin cytoskeleton. Modulates the expression of IL2. Involved in platelet activation. Prevents the degradation of SKAP1 and SKAP2. May be involved in high affinity immunoglobulin epsilon receptor signaling in mast cells.</text>
</comment>
<feature type="compositionally biased region" description="Polar residues" evidence="20">
    <location>
        <begin position="77"/>
        <end position="86"/>
    </location>
</feature>
<dbReference type="SUPFAM" id="SSF48371">
    <property type="entry name" value="ARM repeat"/>
    <property type="match status" value="1"/>
</dbReference>
<dbReference type="SMART" id="SM00326">
    <property type="entry name" value="SH3"/>
    <property type="match status" value="1"/>
</dbReference>
<dbReference type="CDD" id="cd11867">
    <property type="entry name" value="hSH3_ADAP"/>
    <property type="match status" value="1"/>
</dbReference>
<feature type="compositionally biased region" description="Acidic residues" evidence="20">
    <location>
        <begin position="575"/>
        <end position="584"/>
    </location>
</feature>
<dbReference type="SMART" id="SM01303">
    <property type="entry name" value="RasGEF_N_2"/>
    <property type="match status" value="1"/>
</dbReference>
<feature type="region of interest" description="Disordered" evidence="20">
    <location>
        <begin position="557"/>
        <end position="627"/>
    </location>
</feature>
<dbReference type="InterPro" id="IPR029294">
    <property type="entry name" value="hSH3"/>
</dbReference>
<dbReference type="InterPro" id="IPR035540">
    <property type="entry name" value="FYB_hSH3"/>
</dbReference>
<dbReference type="InterPro" id="IPR028268">
    <property type="entry name" value="Pianissimo_fam"/>
</dbReference>
<dbReference type="InterPro" id="IPR029453">
    <property type="entry name" value="Rictor_IV"/>
</dbReference>
<feature type="domain" description="SH3" evidence="21">
    <location>
        <begin position="705"/>
        <end position="773"/>
    </location>
</feature>
<dbReference type="Gene3D" id="2.30.30.40">
    <property type="entry name" value="SH3 Domains"/>
    <property type="match status" value="2"/>
</dbReference>
<evidence type="ECO:0000259" key="21">
    <source>
        <dbReference type="PROSITE" id="PS50002"/>
    </source>
</evidence>
<evidence type="ECO:0000256" key="6">
    <source>
        <dbReference type="ARBA" id="ARBA00022553"/>
    </source>
</evidence>
<evidence type="ECO:0000256" key="5">
    <source>
        <dbReference type="ARBA" id="ARBA00022490"/>
    </source>
</evidence>
<evidence type="ECO:0000256" key="14">
    <source>
        <dbReference type="ARBA" id="ARBA00079796"/>
    </source>
</evidence>
<feature type="region of interest" description="Disordered" evidence="20">
    <location>
        <begin position="650"/>
        <end position="686"/>
    </location>
</feature>
<feature type="compositionally biased region" description="Polar residues" evidence="20">
    <location>
        <begin position="332"/>
        <end position="347"/>
    </location>
</feature>
<dbReference type="EMBL" id="KZ506087">
    <property type="protein sequence ID" value="PKU41695.1"/>
    <property type="molecule type" value="Genomic_DNA"/>
</dbReference>
<evidence type="ECO:0000256" key="19">
    <source>
        <dbReference type="PROSITE-ProRule" id="PRU00192"/>
    </source>
</evidence>
<dbReference type="InterPro" id="IPR036028">
    <property type="entry name" value="SH3-like_dom_sf"/>
</dbReference>
<evidence type="ECO:0000256" key="4">
    <source>
        <dbReference type="ARBA" id="ARBA00022443"/>
    </source>
</evidence>
<feature type="compositionally biased region" description="Basic and acidic residues" evidence="20">
    <location>
        <begin position="103"/>
        <end position="113"/>
    </location>
</feature>
<feature type="region of interest" description="Disordered" evidence="20">
    <location>
        <begin position="73"/>
        <end position="317"/>
    </location>
</feature>
<dbReference type="Pfam" id="PF14666">
    <property type="entry name" value="RICTOR_M"/>
    <property type="match status" value="1"/>
</dbReference>
<dbReference type="GO" id="GO:0005737">
    <property type="term" value="C:cytoplasm"/>
    <property type="evidence" value="ECO:0007669"/>
    <property type="project" value="UniProtKB-SubCell"/>
</dbReference>
<keyword evidence="9" id="KW-0007">Acetylation</keyword>
<gene>
    <name evidence="22" type="ORF">llap_8007</name>
</gene>
<keyword evidence="4 19" id="KW-0728">SH3 domain</keyword>
<keyword evidence="5" id="KW-0963">Cytoplasm</keyword>